<dbReference type="EMBL" id="LSYV01000108">
    <property type="protein sequence ID" value="KXZ42973.1"/>
    <property type="molecule type" value="Genomic_DNA"/>
</dbReference>
<gene>
    <name evidence="1" type="ORF">GPECTOR_108g168</name>
</gene>
<dbReference type="OrthoDB" id="6344411at2759"/>
<dbReference type="SUPFAM" id="SSF51092">
    <property type="entry name" value="Vitelline membrane outer protein-I (VMO-I)"/>
    <property type="match status" value="1"/>
</dbReference>
<name>A0A150FZD1_GONPE</name>
<keyword evidence="2" id="KW-1185">Reference proteome</keyword>
<reference evidence="2" key="1">
    <citation type="journal article" date="2016" name="Nat. Commun.">
        <title>The Gonium pectorale genome demonstrates co-option of cell cycle regulation during the evolution of multicellularity.</title>
        <authorList>
            <person name="Hanschen E.R."/>
            <person name="Marriage T.N."/>
            <person name="Ferris P.J."/>
            <person name="Hamaji T."/>
            <person name="Toyoda A."/>
            <person name="Fujiyama A."/>
            <person name="Neme R."/>
            <person name="Noguchi H."/>
            <person name="Minakuchi Y."/>
            <person name="Suzuki M."/>
            <person name="Kawai-Toyooka H."/>
            <person name="Smith D.R."/>
            <person name="Sparks H."/>
            <person name="Anderson J."/>
            <person name="Bakaric R."/>
            <person name="Luria V."/>
            <person name="Karger A."/>
            <person name="Kirschner M.W."/>
            <person name="Durand P.M."/>
            <person name="Michod R.E."/>
            <person name="Nozaki H."/>
            <person name="Olson B.J."/>
        </authorList>
    </citation>
    <scope>NUCLEOTIDE SEQUENCE [LARGE SCALE GENOMIC DNA]</scope>
    <source>
        <strain evidence="2">NIES-2863</strain>
    </source>
</reference>
<evidence type="ECO:0000313" key="1">
    <source>
        <dbReference type="EMBL" id="KXZ42973.1"/>
    </source>
</evidence>
<dbReference type="Gene3D" id="2.100.10.20">
    <property type="entry name" value="Vitelline membrane outer layer protein I (VOMI)"/>
    <property type="match status" value="1"/>
</dbReference>
<dbReference type="Proteomes" id="UP000075714">
    <property type="component" value="Unassembled WGS sequence"/>
</dbReference>
<proteinExistence type="predicted"/>
<comment type="caution">
    <text evidence="1">The sequence shown here is derived from an EMBL/GenBank/DDBJ whole genome shotgun (WGS) entry which is preliminary data.</text>
</comment>
<organism evidence="1 2">
    <name type="scientific">Gonium pectorale</name>
    <name type="common">Green alga</name>
    <dbReference type="NCBI Taxonomy" id="33097"/>
    <lineage>
        <taxon>Eukaryota</taxon>
        <taxon>Viridiplantae</taxon>
        <taxon>Chlorophyta</taxon>
        <taxon>core chlorophytes</taxon>
        <taxon>Chlorophyceae</taxon>
        <taxon>CS clade</taxon>
        <taxon>Chlamydomonadales</taxon>
        <taxon>Volvocaceae</taxon>
        <taxon>Gonium</taxon>
    </lineage>
</organism>
<dbReference type="InterPro" id="IPR036706">
    <property type="entry name" value="VOMI_sf"/>
</dbReference>
<sequence>MRSLIYLKGAAAVTNLIGQYTVHNGFWGDWLDWKYCTSIANINQVGSAIRAAKVVGFRLRTEANQGGGDDTALNGIE</sequence>
<dbReference type="AlphaFoldDB" id="A0A150FZD1"/>
<protein>
    <submittedName>
        <fullName evidence="1">Uncharacterized protein</fullName>
    </submittedName>
</protein>
<accession>A0A150FZD1</accession>
<evidence type="ECO:0000313" key="2">
    <source>
        <dbReference type="Proteomes" id="UP000075714"/>
    </source>
</evidence>